<accession>A0ABV8HQB5</accession>
<protein>
    <submittedName>
        <fullName evidence="1">RNA polymerase sigma factor</fullName>
    </submittedName>
</protein>
<dbReference type="InterPro" id="IPR014284">
    <property type="entry name" value="RNA_pol_sigma-70_dom"/>
</dbReference>
<dbReference type="NCBIfam" id="TIGR02937">
    <property type="entry name" value="sigma70-ECF"/>
    <property type="match status" value="1"/>
</dbReference>
<proteinExistence type="predicted"/>
<dbReference type="EMBL" id="JBHSBB010000009">
    <property type="protein sequence ID" value="MFC4032326.1"/>
    <property type="molecule type" value="Genomic_DNA"/>
</dbReference>
<dbReference type="Gene3D" id="1.10.1740.10">
    <property type="match status" value="1"/>
</dbReference>
<dbReference type="InterPro" id="IPR013325">
    <property type="entry name" value="RNA_pol_sigma_r2"/>
</dbReference>
<evidence type="ECO:0000313" key="1">
    <source>
        <dbReference type="EMBL" id="MFC4032326.1"/>
    </source>
</evidence>
<evidence type="ECO:0000313" key="2">
    <source>
        <dbReference type="Proteomes" id="UP001595765"/>
    </source>
</evidence>
<dbReference type="InterPro" id="IPR013324">
    <property type="entry name" value="RNA_pol_sigma_r3/r4-like"/>
</dbReference>
<dbReference type="SUPFAM" id="SSF88659">
    <property type="entry name" value="Sigma3 and sigma4 domains of RNA polymerase sigma factors"/>
    <property type="match status" value="1"/>
</dbReference>
<reference evidence="2" key="1">
    <citation type="journal article" date="2019" name="Int. J. Syst. Evol. Microbiol.">
        <title>The Global Catalogue of Microorganisms (GCM) 10K type strain sequencing project: providing services to taxonomists for standard genome sequencing and annotation.</title>
        <authorList>
            <consortium name="The Broad Institute Genomics Platform"/>
            <consortium name="The Broad Institute Genome Sequencing Center for Infectious Disease"/>
            <person name="Wu L."/>
            <person name="Ma J."/>
        </authorList>
    </citation>
    <scope>NUCLEOTIDE SEQUENCE [LARGE SCALE GENOMIC DNA]</scope>
    <source>
        <strain evidence="2">CGMCC 4.7237</strain>
    </source>
</reference>
<comment type="caution">
    <text evidence="1">The sequence shown here is derived from an EMBL/GenBank/DDBJ whole genome shotgun (WGS) entry which is preliminary data.</text>
</comment>
<dbReference type="InterPro" id="IPR036388">
    <property type="entry name" value="WH-like_DNA-bd_sf"/>
</dbReference>
<gene>
    <name evidence="1" type="ORF">ACFO3J_12630</name>
</gene>
<name>A0ABV8HQB5_9ACTN</name>
<dbReference type="Proteomes" id="UP001595765">
    <property type="component" value="Unassembled WGS sequence"/>
</dbReference>
<dbReference type="Gene3D" id="1.10.10.10">
    <property type="entry name" value="Winged helix-like DNA-binding domain superfamily/Winged helix DNA-binding domain"/>
    <property type="match status" value="1"/>
</dbReference>
<dbReference type="SUPFAM" id="SSF88946">
    <property type="entry name" value="Sigma2 domain of RNA polymerase sigma factors"/>
    <property type="match status" value="1"/>
</dbReference>
<dbReference type="RefSeq" id="WP_386429158.1">
    <property type="nucleotide sequence ID" value="NZ_JBHSBB010000009.1"/>
</dbReference>
<keyword evidence="2" id="KW-1185">Reference proteome</keyword>
<organism evidence="1 2">
    <name type="scientific">Streptomyces polygonati</name>
    <dbReference type="NCBI Taxonomy" id="1617087"/>
    <lineage>
        <taxon>Bacteria</taxon>
        <taxon>Bacillati</taxon>
        <taxon>Actinomycetota</taxon>
        <taxon>Actinomycetes</taxon>
        <taxon>Kitasatosporales</taxon>
        <taxon>Streptomycetaceae</taxon>
        <taxon>Streptomyces</taxon>
    </lineage>
</organism>
<sequence length="223" mass="25099">MGHRDLEGGGTATAKADLDPESAAWVASLSDASARTREEAYERLHAVLLRIARSELRRRGSDPRITGPELDDLAHQAAADALLAVTRKLADFRGDSRFTTWAYRFVILEVSSKLGRHFWRKPGEALATEDWEQLPDRLGLDPAHESQWRELVRAFRQAVDDVLTEHQRQVFVAVVLDGIPLDALVARWNTNRNAIYKTVFDARRKVRAQLVAGGHLERKGEDT</sequence>